<evidence type="ECO:0000256" key="1">
    <source>
        <dbReference type="SAM" id="Phobius"/>
    </source>
</evidence>
<reference evidence="3" key="1">
    <citation type="submission" date="2025-08" db="UniProtKB">
        <authorList>
            <consortium name="RefSeq"/>
        </authorList>
    </citation>
    <scope>IDENTIFICATION</scope>
    <source>
        <tissue evidence="3">Adult</tissue>
    </source>
</reference>
<protein>
    <submittedName>
        <fullName evidence="3">Uncharacterized protein LOC105233526</fullName>
    </submittedName>
</protein>
<keyword evidence="1" id="KW-0472">Membrane</keyword>
<dbReference type="OrthoDB" id="7909102at2759"/>
<dbReference type="Proteomes" id="UP001652620">
    <property type="component" value="Chromosome 5"/>
</dbReference>
<proteinExistence type="predicted"/>
<dbReference type="GeneID" id="105233526"/>
<keyword evidence="2" id="KW-1185">Reference proteome</keyword>
<keyword evidence="1" id="KW-0812">Transmembrane</keyword>
<evidence type="ECO:0000313" key="3">
    <source>
        <dbReference type="RefSeq" id="XP_011213940.1"/>
    </source>
</evidence>
<dbReference type="KEGG" id="bdr:105233526"/>
<feature type="transmembrane region" description="Helical" evidence="1">
    <location>
        <begin position="26"/>
        <end position="45"/>
    </location>
</feature>
<dbReference type="InParanoid" id="A0A6I9W9Y7"/>
<keyword evidence="1" id="KW-1133">Transmembrane helix</keyword>
<sequence>MDDCCSNEMRSQTFHNVLKSVLDSKVVNIQVFTVAVGILFIVILLKNRFRSFCGT</sequence>
<evidence type="ECO:0000313" key="2">
    <source>
        <dbReference type="Proteomes" id="UP001652620"/>
    </source>
</evidence>
<dbReference type="AlphaFoldDB" id="A0A6I9W9Y7"/>
<dbReference type="RefSeq" id="XP_011213940.1">
    <property type="nucleotide sequence ID" value="XM_011215638.4"/>
</dbReference>
<organism evidence="2 3">
    <name type="scientific">Bactrocera dorsalis</name>
    <name type="common">Oriental fruit fly</name>
    <name type="synonym">Dacus dorsalis</name>
    <dbReference type="NCBI Taxonomy" id="27457"/>
    <lineage>
        <taxon>Eukaryota</taxon>
        <taxon>Metazoa</taxon>
        <taxon>Ecdysozoa</taxon>
        <taxon>Arthropoda</taxon>
        <taxon>Hexapoda</taxon>
        <taxon>Insecta</taxon>
        <taxon>Pterygota</taxon>
        <taxon>Neoptera</taxon>
        <taxon>Endopterygota</taxon>
        <taxon>Diptera</taxon>
        <taxon>Brachycera</taxon>
        <taxon>Muscomorpha</taxon>
        <taxon>Tephritoidea</taxon>
        <taxon>Tephritidae</taxon>
        <taxon>Bactrocera</taxon>
        <taxon>Bactrocera</taxon>
    </lineage>
</organism>
<dbReference type="OMA" id="DCCNSEL"/>
<name>A0A6I9W9Y7_BACDO</name>
<accession>A0A6I9W9Y7</accession>
<gene>
    <name evidence="3" type="primary">LOC105233526</name>
</gene>